<proteinExistence type="predicted"/>
<evidence type="ECO:0000313" key="3">
    <source>
        <dbReference type="Proteomes" id="UP000042394"/>
    </source>
</evidence>
<sequence length="105" mass="12400">MSVHTAFEIYHPYARFVRCRNVPQLRFRFGGFRLLLMLFFLRFMPQFLLMAIHQRRSKVILHLLILLTQIGHAQLAALTFALRSIHDQQHNDGNGHHNGDDFCQK</sequence>
<accession>A0A655CDE2</accession>
<evidence type="ECO:0000256" key="1">
    <source>
        <dbReference type="SAM" id="Phobius"/>
    </source>
</evidence>
<keyword evidence="1" id="KW-0472">Membrane</keyword>
<feature type="transmembrane region" description="Helical" evidence="1">
    <location>
        <begin position="34"/>
        <end position="53"/>
    </location>
</feature>
<feature type="transmembrane region" description="Helical" evidence="1">
    <location>
        <begin position="59"/>
        <end position="82"/>
    </location>
</feature>
<dbReference type="EMBL" id="CQPD01000015">
    <property type="protein sequence ID" value="CNU09042.1"/>
    <property type="molecule type" value="Genomic_DNA"/>
</dbReference>
<organism evidence="2 3">
    <name type="scientific">Salmonella enterica subsp. enterica serovar Bovismorbificans</name>
    <dbReference type="NCBI Taxonomy" id="58097"/>
    <lineage>
        <taxon>Bacteria</taxon>
        <taxon>Pseudomonadati</taxon>
        <taxon>Pseudomonadota</taxon>
        <taxon>Gammaproteobacteria</taxon>
        <taxon>Enterobacterales</taxon>
        <taxon>Enterobacteriaceae</taxon>
        <taxon>Salmonella</taxon>
    </lineage>
</organism>
<protein>
    <submittedName>
        <fullName evidence="2">Uncharacterized protein</fullName>
    </submittedName>
</protein>
<gene>
    <name evidence="2" type="ORF">ERS008207_01805</name>
</gene>
<dbReference type="Proteomes" id="UP000042394">
    <property type="component" value="Unassembled WGS sequence"/>
</dbReference>
<reference evidence="2 3" key="1">
    <citation type="submission" date="2015-03" db="EMBL/GenBank/DDBJ databases">
        <authorList>
            <consortium name="Pathogen Informatics"/>
        </authorList>
    </citation>
    <scope>NUCLEOTIDE SEQUENCE [LARGE SCALE GENOMIC DNA]</scope>
    <source>
        <strain evidence="2 3">D4891</strain>
    </source>
</reference>
<evidence type="ECO:0000313" key="2">
    <source>
        <dbReference type="EMBL" id="CNU09042.1"/>
    </source>
</evidence>
<name>A0A655CDE2_SALET</name>
<keyword evidence="1" id="KW-1133">Transmembrane helix</keyword>
<dbReference type="AlphaFoldDB" id="A0A655CDE2"/>
<keyword evidence="1" id="KW-0812">Transmembrane</keyword>